<protein>
    <submittedName>
        <fullName evidence="2">Uncharacterized protein DUF4136</fullName>
    </submittedName>
</protein>
<accession>A0A562ULT7</accession>
<evidence type="ECO:0000313" key="3">
    <source>
        <dbReference type="Proteomes" id="UP000320547"/>
    </source>
</evidence>
<evidence type="ECO:0000313" key="2">
    <source>
        <dbReference type="EMBL" id="TWJ06572.1"/>
    </source>
</evidence>
<keyword evidence="3" id="KW-1185">Reference proteome</keyword>
<dbReference type="Proteomes" id="UP000320547">
    <property type="component" value="Unassembled WGS sequence"/>
</dbReference>
<organism evidence="2 3">
    <name type="scientific">Altererythrobacter ishigakiensis</name>
    <dbReference type="NCBI Taxonomy" id="476157"/>
    <lineage>
        <taxon>Bacteria</taxon>
        <taxon>Pseudomonadati</taxon>
        <taxon>Pseudomonadota</taxon>
        <taxon>Alphaproteobacteria</taxon>
        <taxon>Sphingomonadales</taxon>
        <taxon>Erythrobacteraceae</taxon>
        <taxon>Altererythrobacter</taxon>
    </lineage>
</organism>
<dbReference type="RefSeq" id="WP_067597614.1">
    <property type="nucleotide sequence ID" value="NZ_CP015963.1"/>
</dbReference>
<gene>
    <name evidence="2" type="ORF">JN10_2106</name>
</gene>
<proteinExistence type="predicted"/>
<name>A0A562ULT7_9SPHN</name>
<dbReference type="EMBL" id="VLLK01000002">
    <property type="protein sequence ID" value="TWJ06572.1"/>
    <property type="molecule type" value="Genomic_DNA"/>
</dbReference>
<sequence>MAHWVRNLKTFAVIGGLAGCATVPGPSPVEVTRFHDVAAISAAEAGTVFVANAPGSEDSSLELAPYKAAVAREMARLGFSEAGASDATYTAQVSADSFRIGEDGGKRGPVSVGMGGSTGSYGSGVGLGIGINLGGGGSRERVGHEMRVMIRKAETNQTIWEGRAQFTASPKSEFASPAHSAAVLAEALFSEYPGNNGETIEVKVPE</sequence>
<dbReference type="AlphaFoldDB" id="A0A562ULT7"/>
<comment type="caution">
    <text evidence="2">The sequence shown here is derived from an EMBL/GenBank/DDBJ whole genome shotgun (WGS) entry which is preliminary data.</text>
</comment>
<dbReference type="PROSITE" id="PS51257">
    <property type="entry name" value="PROKAR_LIPOPROTEIN"/>
    <property type="match status" value="1"/>
</dbReference>
<evidence type="ECO:0000259" key="1">
    <source>
        <dbReference type="Pfam" id="PF13590"/>
    </source>
</evidence>
<dbReference type="InterPro" id="IPR025411">
    <property type="entry name" value="DUF4136"/>
</dbReference>
<dbReference type="STRING" id="476157.GCA_001663155_00782"/>
<dbReference type="OrthoDB" id="7428103at2"/>
<reference evidence="2 3" key="1">
    <citation type="submission" date="2019-07" db="EMBL/GenBank/DDBJ databases">
        <title>Genomic Encyclopedia of Archaeal and Bacterial Type Strains, Phase II (KMG-II): from individual species to whole genera.</title>
        <authorList>
            <person name="Goeker M."/>
        </authorList>
    </citation>
    <scope>NUCLEOTIDE SEQUENCE [LARGE SCALE GENOMIC DNA]</scope>
    <source>
        <strain evidence="2 3">ATCC BAA-2084</strain>
    </source>
</reference>
<feature type="domain" description="DUF4136" evidence="1">
    <location>
        <begin position="55"/>
        <end position="193"/>
    </location>
</feature>
<dbReference type="Pfam" id="PF13590">
    <property type="entry name" value="DUF4136"/>
    <property type="match status" value="1"/>
</dbReference>